<keyword evidence="3" id="KW-1185">Reference proteome</keyword>
<dbReference type="RefSeq" id="WP_053601882.1">
    <property type="nucleotide sequence ID" value="NZ_CP012600.1"/>
</dbReference>
<dbReference type="Pfam" id="PF10694">
    <property type="entry name" value="DUF2500"/>
    <property type="match status" value="1"/>
</dbReference>
<keyword evidence="1" id="KW-0812">Transmembrane</keyword>
<dbReference type="EMBL" id="CP012600">
    <property type="protein sequence ID" value="ALC80166.1"/>
    <property type="molecule type" value="Genomic_DNA"/>
</dbReference>
<name>A0A0M3R8S0_9BACI</name>
<dbReference type="PATRIC" id="fig|1441095.3.peg.7"/>
<gene>
    <name evidence="2" type="ORF">AM592_00035</name>
</gene>
<evidence type="ECO:0000313" key="2">
    <source>
        <dbReference type="EMBL" id="ALC80166.1"/>
    </source>
</evidence>
<organism evidence="2 3">
    <name type="scientific">Bacillus gobiensis</name>
    <dbReference type="NCBI Taxonomy" id="1441095"/>
    <lineage>
        <taxon>Bacteria</taxon>
        <taxon>Bacillati</taxon>
        <taxon>Bacillota</taxon>
        <taxon>Bacilli</taxon>
        <taxon>Bacillales</taxon>
        <taxon>Bacillaceae</taxon>
        <taxon>Bacillus</taxon>
    </lineage>
</organism>
<dbReference type="STRING" id="1441095.AM592_00035"/>
<dbReference type="AlphaFoldDB" id="A0A0M3R8S0"/>
<proteinExistence type="predicted"/>
<dbReference type="Gene3D" id="2.40.50.660">
    <property type="match status" value="1"/>
</dbReference>
<feature type="transmembrane region" description="Helical" evidence="1">
    <location>
        <begin position="12"/>
        <end position="37"/>
    </location>
</feature>
<evidence type="ECO:0000313" key="3">
    <source>
        <dbReference type="Proteomes" id="UP000067625"/>
    </source>
</evidence>
<evidence type="ECO:0008006" key="4">
    <source>
        <dbReference type="Google" id="ProtNLM"/>
    </source>
</evidence>
<dbReference type="OrthoDB" id="282886at2"/>
<protein>
    <recommendedName>
        <fullName evidence="4">DUF2500 domain-containing protein</fullName>
    </recommendedName>
</protein>
<reference evidence="3" key="1">
    <citation type="submission" date="2015-08" db="EMBL/GenBank/DDBJ databases">
        <title>Genome sequencing project for genomic taxonomy and phylogenomics of Bacillus-like bacteria.</title>
        <authorList>
            <person name="Liu B."/>
            <person name="Wang J."/>
            <person name="Zhu Y."/>
            <person name="Liu G."/>
            <person name="Chen Q."/>
            <person name="Chen Z."/>
            <person name="Lan J."/>
            <person name="Che J."/>
            <person name="Ge C."/>
            <person name="Shi H."/>
            <person name="Pan Z."/>
            <person name="Liu X."/>
        </authorList>
    </citation>
    <scope>NUCLEOTIDE SEQUENCE [LARGE SCALE GENOMIC DNA]</scope>
    <source>
        <strain evidence="3">FJAT-4402</strain>
    </source>
</reference>
<keyword evidence="1" id="KW-0472">Membrane</keyword>
<keyword evidence="1" id="KW-1133">Transmembrane helix</keyword>
<reference evidence="2 3" key="2">
    <citation type="journal article" date="2016" name="Int. J. Syst. Evol. Microbiol.">
        <title>Bacillus gobiensis sp. nov., isolated from a soil sample.</title>
        <authorList>
            <person name="Liu B."/>
            <person name="Liu G.H."/>
            <person name="Cetin S."/>
            <person name="Schumann P."/>
            <person name="Pan Z.Z."/>
            <person name="Chen Q.Q."/>
        </authorList>
    </citation>
    <scope>NUCLEOTIDE SEQUENCE [LARGE SCALE GENOMIC DNA]</scope>
    <source>
        <strain evidence="2 3">FJAT-4402</strain>
    </source>
</reference>
<evidence type="ECO:0000256" key="1">
    <source>
        <dbReference type="SAM" id="Phobius"/>
    </source>
</evidence>
<sequence length="124" mass="13980">MQLVSDFYFQDSIFNIVFTIVVIGVICVFGIIIFTAVKGISTWNHNNQQPKLTVRAKVTGKRTEVHGGSGDSSSRSYNYATFEVESGDRMELQVKAQQYAELAEDDSGSLSFQGTRFLHFERDR</sequence>
<accession>A0A0M3R8S0</accession>
<dbReference type="Proteomes" id="UP000067625">
    <property type="component" value="Chromosome"/>
</dbReference>
<dbReference type="InterPro" id="IPR019635">
    <property type="entry name" value="DUF2500"/>
</dbReference>